<reference evidence="2" key="2">
    <citation type="submission" date="2023-06" db="EMBL/GenBank/DDBJ databases">
        <authorList>
            <person name="Lucena T."/>
            <person name="Sun Q."/>
        </authorList>
    </citation>
    <scope>NUCLEOTIDE SEQUENCE</scope>
    <source>
        <strain evidence="2">CECT 8869</strain>
    </source>
</reference>
<evidence type="ECO:0000256" key="1">
    <source>
        <dbReference type="SAM" id="SignalP"/>
    </source>
</evidence>
<feature type="chain" id="PRO_5045174285" evidence="1">
    <location>
        <begin position="25"/>
        <end position="489"/>
    </location>
</feature>
<dbReference type="InterPro" id="IPR013783">
    <property type="entry name" value="Ig-like_fold"/>
</dbReference>
<proteinExistence type="predicted"/>
<protein>
    <submittedName>
        <fullName evidence="2">T9SS type B sorting domain-containing protein</fullName>
    </submittedName>
</protein>
<evidence type="ECO:0000313" key="3">
    <source>
        <dbReference type="Proteomes" id="UP001168579"/>
    </source>
</evidence>
<dbReference type="RefSeq" id="WP_304436791.1">
    <property type="nucleotide sequence ID" value="NZ_JAUKUC010000001.1"/>
</dbReference>
<name>A0ABT8RT80_9FLAO</name>
<gene>
    <name evidence="2" type="ORF">Q2T41_15345</name>
</gene>
<keyword evidence="3" id="KW-1185">Reference proteome</keyword>
<sequence>MNLKKWFRCTSSLALLFMYALVVAQNDCPEFTFPLNGDTDIAVNATFTWPQVIGYNGYILSIGTTPQGKDILNAKPIGTNTFYTPPVGLPANSLLYATLSLVPYDGPPIGCQEISFTTIPVTTPPDCSILVTPDNNAASVTIITDIEWAYAPTATGYILSIGTEPNGTDIVNAMDMKNTLSYDPPNDLPQNANIYVTVTPYNEHGAPTGCIEEVFTTSMDLYICDPYIDDVTGTFIYPAPQIELPNTVGICSDELPYRIMTNDLADGFRWYKTNSGSEETLLSQSRNVDILGPGRYRLEAFNVIETENGTIECSNSKLFDVVSSEPATIIKIDVLNFTNSKDITIVATGGGQYEYALDDSDGPYQDSPIFTGIPYGQHTAYVRDKNGCGITQRTVDRDIDAKDFPSFFTPNGDGINDFWQFIQPPENFESVIDLIFIYDRYGNFIHQINPNGKGWDGHFNNTPLPETDYWFKATFINRQDILGHFSLKR</sequence>
<reference evidence="2" key="1">
    <citation type="journal article" date="2014" name="Int. J. Syst. Evol. Microbiol.">
        <title>Complete genome of a new Firmicutes species belonging to the dominant human colonic microbiota ('Ruminococcus bicirculans') reveals two chromosomes and a selective capacity to utilize plant glucans.</title>
        <authorList>
            <consortium name="NISC Comparative Sequencing Program"/>
            <person name="Wegmann U."/>
            <person name="Louis P."/>
            <person name="Goesmann A."/>
            <person name="Henrissat B."/>
            <person name="Duncan S.H."/>
            <person name="Flint H.J."/>
        </authorList>
    </citation>
    <scope>NUCLEOTIDE SEQUENCE</scope>
    <source>
        <strain evidence="2">CECT 8869</strain>
    </source>
</reference>
<feature type="signal peptide" evidence="1">
    <location>
        <begin position="1"/>
        <end position="24"/>
    </location>
</feature>
<accession>A0ABT8RT80</accession>
<keyword evidence="1" id="KW-0732">Signal</keyword>
<dbReference type="NCBIfam" id="TIGR04131">
    <property type="entry name" value="Bac_Flav_CTERM"/>
    <property type="match status" value="1"/>
</dbReference>
<dbReference type="InterPro" id="IPR026341">
    <property type="entry name" value="T9SS_type_B"/>
</dbReference>
<comment type="caution">
    <text evidence="2">The sequence shown here is derived from an EMBL/GenBank/DDBJ whole genome shotgun (WGS) entry which is preliminary data.</text>
</comment>
<dbReference type="Gene3D" id="2.60.40.10">
    <property type="entry name" value="Immunoglobulins"/>
    <property type="match status" value="1"/>
</dbReference>
<dbReference type="EMBL" id="JAUKUC010000001">
    <property type="protein sequence ID" value="MDO1514035.1"/>
    <property type="molecule type" value="Genomic_DNA"/>
</dbReference>
<evidence type="ECO:0000313" key="2">
    <source>
        <dbReference type="EMBL" id="MDO1514035.1"/>
    </source>
</evidence>
<dbReference type="Pfam" id="PF13585">
    <property type="entry name" value="CHU_C"/>
    <property type="match status" value="1"/>
</dbReference>
<organism evidence="2 3">
    <name type="scientific">Maribacter confluentis</name>
    <dbReference type="NCBI Taxonomy" id="1656093"/>
    <lineage>
        <taxon>Bacteria</taxon>
        <taxon>Pseudomonadati</taxon>
        <taxon>Bacteroidota</taxon>
        <taxon>Flavobacteriia</taxon>
        <taxon>Flavobacteriales</taxon>
        <taxon>Flavobacteriaceae</taxon>
        <taxon>Maribacter</taxon>
    </lineage>
</organism>
<dbReference type="Proteomes" id="UP001168579">
    <property type="component" value="Unassembled WGS sequence"/>
</dbReference>